<evidence type="ECO:0000313" key="9">
    <source>
        <dbReference type="Proteomes" id="UP001595843"/>
    </source>
</evidence>
<dbReference type="InterPro" id="IPR010192">
    <property type="entry name" value="MenE"/>
</dbReference>
<dbReference type="NCBIfam" id="TIGR01923">
    <property type="entry name" value="menE"/>
    <property type="match status" value="1"/>
</dbReference>
<evidence type="ECO:0000313" key="8">
    <source>
        <dbReference type="EMBL" id="MFC4075921.1"/>
    </source>
</evidence>
<proteinExistence type="inferred from homology"/>
<keyword evidence="1 5" id="KW-0474">Menaquinone biosynthesis</keyword>
<dbReference type="PROSITE" id="PS00455">
    <property type="entry name" value="AMP_BINDING"/>
    <property type="match status" value="1"/>
</dbReference>
<comment type="caution">
    <text evidence="8">The sequence shown here is derived from an EMBL/GenBank/DDBJ whole genome shotgun (WGS) entry which is preliminary data.</text>
</comment>
<dbReference type="PANTHER" id="PTHR43767:SF1">
    <property type="entry name" value="NONRIBOSOMAL PEPTIDE SYNTHASE PES1 (EUROFUNG)-RELATED"/>
    <property type="match status" value="1"/>
</dbReference>
<evidence type="ECO:0000256" key="2">
    <source>
        <dbReference type="ARBA" id="ARBA00022598"/>
    </source>
</evidence>
<comment type="catalytic activity">
    <reaction evidence="5">
        <text>2-succinylbenzoate + ATP + CoA = 2-succinylbenzoyl-CoA + AMP + diphosphate</text>
        <dbReference type="Rhea" id="RHEA:17009"/>
        <dbReference type="ChEBI" id="CHEBI:18325"/>
        <dbReference type="ChEBI" id="CHEBI:30616"/>
        <dbReference type="ChEBI" id="CHEBI:33019"/>
        <dbReference type="ChEBI" id="CHEBI:57287"/>
        <dbReference type="ChEBI" id="CHEBI:57364"/>
        <dbReference type="ChEBI" id="CHEBI:456215"/>
        <dbReference type="EC" id="6.2.1.26"/>
    </reaction>
</comment>
<dbReference type="InterPro" id="IPR020845">
    <property type="entry name" value="AMP-binding_CS"/>
</dbReference>
<comment type="pathway">
    <text evidence="5">Quinol/quinone metabolism; menaquinone biosynthesis.</text>
</comment>
<feature type="domain" description="AMP-binding enzyme C-terminal" evidence="7">
    <location>
        <begin position="405"/>
        <end position="480"/>
    </location>
</feature>
<dbReference type="Gene3D" id="3.30.300.30">
    <property type="match status" value="1"/>
</dbReference>
<dbReference type="InterPro" id="IPR025110">
    <property type="entry name" value="AMP-bd_C"/>
</dbReference>
<protein>
    <recommendedName>
        <fullName evidence="5">2-succinylbenzoate--CoA ligase</fullName>
        <ecNumber evidence="5">6.2.1.26</ecNumber>
    </recommendedName>
    <alternativeName>
        <fullName evidence="5">o-succinylbenzoyl-CoA synthetase</fullName>
        <shortName evidence="5">OSB-CoA synthetase</shortName>
    </alternativeName>
</protein>
<evidence type="ECO:0000256" key="1">
    <source>
        <dbReference type="ARBA" id="ARBA00022428"/>
    </source>
</evidence>
<dbReference type="EMBL" id="JBHSAP010000007">
    <property type="protein sequence ID" value="MFC4075921.1"/>
    <property type="molecule type" value="Genomic_DNA"/>
</dbReference>
<sequence length="497" mass="54895">MRDGTDIQMPLWLTKRAALTPERTALASGGGNMTWEDLESQAKVTARRLAKLGIGEGDRVALLMQNGPDMAVVIHALPFLGAVFVPINSRLVPSEIRWQLADAGAKLLLYDLPHRETAETAAETEVLSWDRLASLKPAEGPLRSHLHLGELHTIMYTSGTTGRPKGVMLSYGNHWWSATSSVFNLGLDMNDRWLVCTPFFHMSGLSILMRSVLYGITAVIHPSFDPAAANRAIREDGVTIISVVSTMLAQMVEEQGGRGYPDHFRCMLLGGGPVPKPLLERCRDQGIPVFQTYGLTETASQIVTLAPEDSLRKLGSAGKPLFPSELRIMDGEEEASPGQPGEIVVRGPNVTLGYWKRSDVTREVLRDGWFRTGDIGCVDREGFLFVLDRRSDLIISGGENVYPAEVEAALLAHPVVVEAGVTGVADKRWGAVPVGFVRVKPGEVVTEKELVRFCGERLARYKIPRRIHFVRELPKNASNKLVRRRLPELLEEKEEKR</sequence>
<evidence type="ECO:0000256" key="5">
    <source>
        <dbReference type="HAMAP-Rule" id="MF_00731"/>
    </source>
</evidence>
<dbReference type="SUPFAM" id="SSF56801">
    <property type="entry name" value="Acetyl-CoA synthetase-like"/>
    <property type="match status" value="1"/>
</dbReference>
<dbReference type="NCBIfam" id="NF002966">
    <property type="entry name" value="PRK03640.1"/>
    <property type="match status" value="1"/>
</dbReference>
<dbReference type="InterPro" id="IPR000873">
    <property type="entry name" value="AMP-dep_synth/lig_dom"/>
</dbReference>
<dbReference type="InterPro" id="IPR050237">
    <property type="entry name" value="ATP-dep_AMP-bd_enzyme"/>
</dbReference>
<dbReference type="Pfam" id="PF13193">
    <property type="entry name" value="AMP-binding_C"/>
    <property type="match status" value="1"/>
</dbReference>
<dbReference type="RefSeq" id="WP_380702285.1">
    <property type="nucleotide sequence ID" value="NZ_JBHSAP010000007.1"/>
</dbReference>
<keyword evidence="3 5" id="KW-0547">Nucleotide-binding</keyword>
<keyword evidence="4 5" id="KW-0067">ATP-binding</keyword>
<feature type="domain" description="AMP-dependent synthetase/ligase" evidence="6">
    <location>
        <begin position="14"/>
        <end position="355"/>
    </location>
</feature>
<evidence type="ECO:0000259" key="7">
    <source>
        <dbReference type="Pfam" id="PF13193"/>
    </source>
</evidence>
<gene>
    <name evidence="5" type="primary">menE</name>
    <name evidence="8" type="ORF">ACFOUO_03775</name>
</gene>
<reference evidence="9" key="1">
    <citation type="journal article" date="2019" name="Int. J. Syst. Evol. Microbiol.">
        <title>The Global Catalogue of Microorganisms (GCM) 10K type strain sequencing project: providing services to taxonomists for standard genome sequencing and annotation.</title>
        <authorList>
            <consortium name="The Broad Institute Genomics Platform"/>
            <consortium name="The Broad Institute Genome Sequencing Center for Infectious Disease"/>
            <person name="Wu L."/>
            <person name="Ma J."/>
        </authorList>
    </citation>
    <scope>NUCLEOTIDE SEQUENCE [LARGE SCALE GENOMIC DNA]</scope>
    <source>
        <strain evidence="9">IBRC-M 10813</strain>
    </source>
</reference>
<dbReference type="InterPro" id="IPR042099">
    <property type="entry name" value="ANL_N_sf"/>
</dbReference>
<dbReference type="EC" id="6.2.1.26" evidence="5"/>
<comment type="similarity">
    <text evidence="5">Belongs to the ATP-dependent AMP-binding enzyme family. MenE subfamily.</text>
</comment>
<keyword evidence="2 5" id="KW-0436">Ligase</keyword>
<dbReference type="PANTHER" id="PTHR43767">
    <property type="entry name" value="LONG-CHAIN-FATTY-ACID--COA LIGASE"/>
    <property type="match status" value="1"/>
</dbReference>
<comment type="pathway">
    <text evidence="5">Quinol/quinone metabolism; 1,4-dihydroxy-2-naphthoate biosynthesis; 1,4-dihydroxy-2-naphthoate from chorismate: step 5/7.</text>
</comment>
<evidence type="ECO:0000256" key="3">
    <source>
        <dbReference type="ARBA" id="ARBA00022741"/>
    </source>
</evidence>
<dbReference type="Gene3D" id="3.40.50.12780">
    <property type="entry name" value="N-terminal domain of ligase-like"/>
    <property type="match status" value="1"/>
</dbReference>
<accession>A0ABV8JAK0</accession>
<dbReference type="GO" id="GO:0008756">
    <property type="term" value="F:o-succinylbenzoate-CoA ligase activity"/>
    <property type="evidence" value="ECO:0007669"/>
    <property type="project" value="UniProtKB-EC"/>
</dbReference>
<keyword evidence="9" id="KW-1185">Reference proteome</keyword>
<evidence type="ECO:0000259" key="6">
    <source>
        <dbReference type="Pfam" id="PF00501"/>
    </source>
</evidence>
<dbReference type="InterPro" id="IPR045851">
    <property type="entry name" value="AMP-bd_C_sf"/>
</dbReference>
<organism evidence="8 9">
    <name type="scientific">Salinithrix halophila</name>
    <dbReference type="NCBI Taxonomy" id="1485204"/>
    <lineage>
        <taxon>Bacteria</taxon>
        <taxon>Bacillati</taxon>
        <taxon>Bacillota</taxon>
        <taxon>Bacilli</taxon>
        <taxon>Bacillales</taxon>
        <taxon>Thermoactinomycetaceae</taxon>
        <taxon>Salinithrix</taxon>
    </lineage>
</organism>
<comment type="function">
    <text evidence="5">Converts 2-succinylbenzoate (OSB) to 2-succinylbenzoyl-CoA (OSB-CoA).</text>
</comment>
<evidence type="ECO:0000256" key="4">
    <source>
        <dbReference type="ARBA" id="ARBA00022840"/>
    </source>
</evidence>
<dbReference type="Pfam" id="PF00501">
    <property type="entry name" value="AMP-binding"/>
    <property type="match status" value="1"/>
</dbReference>
<name>A0ABV8JAK0_9BACL</name>
<dbReference type="HAMAP" id="MF_00731">
    <property type="entry name" value="MenE"/>
    <property type="match status" value="1"/>
</dbReference>
<dbReference type="Proteomes" id="UP001595843">
    <property type="component" value="Unassembled WGS sequence"/>
</dbReference>